<feature type="transmembrane region" description="Helical" evidence="1">
    <location>
        <begin position="72"/>
        <end position="88"/>
    </location>
</feature>
<keyword evidence="1" id="KW-0472">Membrane</keyword>
<keyword evidence="3" id="KW-0482">Metalloprotease</keyword>
<keyword evidence="1" id="KW-0812">Transmembrane</keyword>
<keyword evidence="3" id="KW-0645">Protease</keyword>
<dbReference type="GO" id="GO:0008237">
    <property type="term" value="F:metallopeptidase activity"/>
    <property type="evidence" value="ECO:0007669"/>
    <property type="project" value="UniProtKB-KW"/>
</dbReference>
<proteinExistence type="predicted"/>
<comment type="caution">
    <text evidence="3">The sequence shown here is derived from an EMBL/GenBank/DDBJ whole genome shotgun (WGS) entry which is preliminary data.</text>
</comment>
<accession>A0ABT1YFW5</accession>
<dbReference type="InterPro" id="IPR003675">
    <property type="entry name" value="Rce1/LyrA-like_dom"/>
</dbReference>
<protein>
    <submittedName>
        <fullName evidence="3">CPBP family intramembrane metalloprotease</fullName>
    </submittedName>
</protein>
<feature type="transmembrane region" description="Helical" evidence="1">
    <location>
        <begin position="46"/>
        <end position="66"/>
    </location>
</feature>
<sequence>MESDFFGDQSVLLLLVLVLLNPILEEIYWRGYLYRRIGQTPGSAKSLLHASFWFTAYHLVVIVPVFSWPLNVIAAVPIFAAGVLWGWIRHRTRSMLTPIVSHMFADLGIVIIYMQYIK</sequence>
<feature type="transmembrane region" description="Helical" evidence="1">
    <location>
        <begin position="95"/>
        <end position="116"/>
    </location>
</feature>
<evidence type="ECO:0000313" key="3">
    <source>
        <dbReference type="EMBL" id="MCR8632093.1"/>
    </source>
</evidence>
<keyword evidence="4" id="KW-1185">Reference proteome</keyword>
<dbReference type="RefSeq" id="WP_258213685.1">
    <property type="nucleotide sequence ID" value="NZ_JANQBD010000008.1"/>
</dbReference>
<evidence type="ECO:0000259" key="2">
    <source>
        <dbReference type="Pfam" id="PF02517"/>
    </source>
</evidence>
<gene>
    <name evidence="3" type="ORF">NV381_12845</name>
</gene>
<dbReference type="Proteomes" id="UP001300012">
    <property type="component" value="Unassembled WGS sequence"/>
</dbReference>
<dbReference type="EMBL" id="JANQBD010000008">
    <property type="protein sequence ID" value="MCR8632093.1"/>
    <property type="molecule type" value="Genomic_DNA"/>
</dbReference>
<evidence type="ECO:0000313" key="4">
    <source>
        <dbReference type="Proteomes" id="UP001300012"/>
    </source>
</evidence>
<organism evidence="3 4">
    <name type="scientific">Paenibacillus radicis</name>
    <name type="common">ex Xue et al. 2023</name>
    <dbReference type="NCBI Taxonomy" id="2972489"/>
    <lineage>
        <taxon>Bacteria</taxon>
        <taxon>Bacillati</taxon>
        <taxon>Bacillota</taxon>
        <taxon>Bacilli</taxon>
        <taxon>Bacillales</taxon>
        <taxon>Paenibacillaceae</taxon>
        <taxon>Paenibacillus</taxon>
    </lineage>
</organism>
<keyword evidence="1" id="KW-1133">Transmembrane helix</keyword>
<evidence type="ECO:0000256" key="1">
    <source>
        <dbReference type="SAM" id="Phobius"/>
    </source>
</evidence>
<feature type="transmembrane region" description="Helical" evidence="1">
    <location>
        <begin position="12"/>
        <end position="34"/>
    </location>
</feature>
<feature type="domain" description="CAAX prenyl protease 2/Lysostaphin resistance protein A-like" evidence="2">
    <location>
        <begin position="10"/>
        <end position="107"/>
    </location>
</feature>
<name>A0ABT1YFW5_9BACL</name>
<dbReference type="Pfam" id="PF02517">
    <property type="entry name" value="Rce1-like"/>
    <property type="match status" value="1"/>
</dbReference>
<keyword evidence="3" id="KW-0378">Hydrolase</keyword>
<reference evidence="3 4" key="1">
    <citation type="submission" date="2022-08" db="EMBL/GenBank/DDBJ databases">
        <title>Paenibacillus endoradicis sp. nov., Paenibacillus radicibacter sp. nov and Paenibacillus pararadicis sp. nov., three cold-adapted plant growth-promoting bacteria isolated from root of Larix gmelinii in Great Khingan.</title>
        <authorList>
            <person name="Xue H."/>
        </authorList>
    </citation>
    <scope>NUCLEOTIDE SEQUENCE [LARGE SCALE GENOMIC DNA]</scope>
    <source>
        <strain evidence="3 4">N5-1-1-5</strain>
    </source>
</reference>